<dbReference type="SUPFAM" id="SSF55594">
    <property type="entry name" value="HPr-like"/>
    <property type="match status" value="1"/>
</dbReference>
<dbReference type="Proteomes" id="UP000824176">
    <property type="component" value="Unassembled WGS sequence"/>
</dbReference>
<accession>A0A9D2GWK6</accession>
<evidence type="ECO:0000313" key="6">
    <source>
        <dbReference type="EMBL" id="HIZ90281.1"/>
    </source>
</evidence>
<comment type="similarity">
    <text evidence="2">Belongs to the HPr family.</text>
</comment>
<evidence type="ECO:0000256" key="2">
    <source>
        <dbReference type="ARBA" id="ARBA00010736"/>
    </source>
</evidence>
<proteinExistence type="inferred from homology"/>
<dbReference type="PRINTS" id="PR00107">
    <property type="entry name" value="PHOSPHOCPHPR"/>
</dbReference>
<dbReference type="EMBL" id="DXAQ01000149">
    <property type="protein sequence ID" value="HIZ90281.1"/>
    <property type="molecule type" value="Genomic_DNA"/>
</dbReference>
<reference evidence="6" key="1">
    <citation type="journal article" date="2021" name="PeerJ">
        <title>Extensive microbial diversity within the chicken gut microbiome revealed by metagenomics and culture.</title>
        <authorList>
            <person name="Gilroy R."/>
            <person name="Ravi A."/>
            <person name="Getino M."/>
            <person name="Pursley I."/>
            <person name="Horton D.L."/>
            <person name="Alikhan N.F."/>
            <person name="Baker D."/>
            <person name="Gharbi K."/>
            <person name="Hall N."/>
            <person name="Watson M."/>
            <person name="Adriaenssens E.M."/>
            <person name="Foster-Nyarko E."/>
            <person name="Jarju S."/>
            <person name="Secka A."/>
            <person name="Antonio M."/>
            <person name="Oren A."/>
            <person name="Chaudhuri R.R."/>
            <person name="La Ragione R."/>
            <person name="Hildebrand F."/>
            <person name="Pallen M.J."/>
        </authorList>
    </citation>
    <scope>NUCLEOTIDE SEQUENCE</scope>
    <source>
        <strain evidence="6">ChiW4-1371</strain>
    </source>
</reference>
<evidence type="ECO:0000256" key="1">
    <source>
        <dbReference type="ARBA" id="ARBA00004496"/>
    </source>
</evidence>
<dbReference type="GO" id="GO:0009401">
    <property type="term" value="P:phosphoenolpyruvate-dependent sugar phosphotransferase system"/>
    <property type="evidence" value="ECO:0007669"/>
    <property type="project" value="UniProtKB-KW"/>
</dbReference>
<dbReference type="PANTHER" id="PTHR33705">
    <property type="entry name" value="PHOSPHOCARRIER PROTEIN HPR"/>
    <property type="match status" value="1"/>
</dbReference>
<evidence type="ECO:0000313" key="7">
    <source>
        <dbReference type="Proteomes" id="UP000824176"/>
    </source>
</evidence>
<dbReference type="NCBIfam" id="TIGR01003">
    <property type="entry name" value="PTS_HPr_family"/>
    <property type="match status" value="1"/>
</dbReference>
<dbReference type="GO" id="GO:0005737">
    <property type="term" value="C:cytoplasm"/>
    <property type="evidence" value="ECO:0007669"/>
    <property type="project" value="UniProtKB-SubCell"/>
</dbReference>
<keyword evidence="4" id="KW-0598">Phosphotransferase system</keyword>
<dbReference type="InterPro" id="IPR050399">
    <property type="entry name" value="HPr"/>
</dbReference>
<protein>
    <submittedName>
        <fullName evidence="6">HPr family phosphocarrier protein</fullName>
    </submittedName>
</protein>
<sequence>MGYSFKAVIKNKLGIHARIAATLSKTVSQYNVEAYILYHGSRVNAQHLMDVIALSITENAEIEIDIEGKNAQICGIELQRLIENKFGELI</sequence>
<comment type="subcellular location">
    <subcellularLocation>
        <location evidence="1">Cytoplasm</location>
    </subcellularLocation>
</comment>
<dbReference type="Gene3D" id="3.30.1340.10">
    <property type="entry name" value="HPr-like"/>
    <property type="match status" value="1"/>
</dbReference>
<dbReference type="InterPro" id="IPR035895">
    <property type="entry name" value="HPr-like_sf"/>
</dbReference>
<dbReference type="AlphaFoldDB" id="A0A9D2GWK6"/>
<dbReference type="PANTHER" id="PTHR33705:SF2">
    <property type="entry name" value="PHOSPHOCARRIER PROTEIN NPR"/>
    <property type="match status" value="1"/>
</dbReference>
<evidence type="ECO:0000256" key="4">
    <source>
        <dbReference type="ARBA" id="ARBA00022683"/>
    </source>
</evidence>
<dbReference type="PROSITE" id="PS51350">
    <property type="entry name" value="PTS_HPR_DOM"/>
    <property type="match status" value="1"/>
</dbReference>
<reference evidence="6" key="2">
    <citation type="submission" date="2021-04" db="EMBL/GenBank/DDBJ databases">
        <authorList>
            <person name="Gilroy R."/>
        </authorList>
    </citation>
    <scope>NUCLEOTIDE SEQUENCE</scope>
    <source>
        <strain evidence="6">ChiW4-1371</strain>
    </source>
</reference>
<feature type="domain" description="HPr" evidence="5">
    <location>
        <begin position="2"/>
        <end position="89"/>
    </location>
</feature>
<evidence type="ECO:0000256" key="3">
    <source>
        <dbReference type="ARBA" id="ARBA00022490"/>
    </source>
</evidence>
<gene>
    <name evidence="6" type="ORF">H9804_10075</name>
</gene>
<organism evidence="6 7">
    <name type="scientific">Candidatus Mucispirillum faecigallinarum</name>
    <dbReference type="NCBI Taxonomy" id="2838699"/>
    <lineage>
        <taxon>Bacteria</taxon>
        <taxon>Pseudomonadati</taxon>
        <taxon>Deferribacterota</taxon>
        <taxon>Deferribacteres</taxon>
        <taxon>Deferribacterales</taxon>
        <taxon>Mucispirillaceae</taxon>
        <taxon>Mucispirillum</taxon>
    </lineage>
</organism>
<comment type="caution">
    <text evidence="6">The sequence shown here is derived from an EMBL/GenBank/DDBJ whole genome shotgun (WGS) entry which is preliminary data.</text>
</comment>
<dbReference type="InterPro" id="IPR000032">
    <property type="entry name" value="HPr-like"/>
</dbReference>
<evidence type="ECO:0000259" key="5">
    <source>
        <dbReference type="PROSITE" id="PS51350"/>
    </source>
</evidence>
<keyword evidence="3" id="KW-0963">Cytoplasm</keyword>
<dbReference type="Pfam" id="PF00381">
    <property type="entry name" value="PTS-HPr"/>
    <property type="match status" value="1"/>
</dbReference>
<name>A0A9D2GWK6_9BACT</name>